<name>A0A447QKV6_SERRU</name>
<feature type="domain" description="Tsi6" evidence="1">
    <location>
        <begin position="5"/>
        <end position="94"/>
    </location>
</feature>
<evidence type="ECO:0000313" key="2">
    <source>
        <dbReference type="EMBL" id="VEA70770.1"/>
    </source>
</evidence>
<dbReference type="Pfam" id="PF18660">
    <property type="entry name" value="Tsi6"/>
    <property type="match status" value="1"/>
</dbReference>
<dbReference type="InterPro" id="IPR040818">
    <property type="entry name" value="Tsi6"/>
</dbReference>
<sequence>MNHDTALDYVERALNLAQKRHAHILRVQGGETLEPMYKSIVQQLLYLRKIITGEEKDKSKIHKMTMSMYAAKEFDGNDPVFQDRIFSASYIAKQIGGG</sequence>
<protein>
    <recommendedName>
        <fullName evidence="1">Tsi6 domain-containing protein</fullName>
    </recommendedName>
</protein>
<accession>A0A447QKV6</accession>
<gene>
    <name evidence="2" type="ORF">NCTC9419_02278</name>
</gene>
<dbReference type="Proteomes" id="UP000271603">
    <property type="component" value="Chromosome"/>
</dbReference>
<dbReference type="AlphaFoldDB" id="A0A447QKV6"/>
<evidence type="ECO:0000313" key="3">
    <source>
        <dbReference type="Proteomes" id="UP000271603"/>
    </source>
</evidence>
<organism evidence="2 3">
    <name type="scientific">Serratia rubidaea</name>
    <name type="common">Serratia marinorubra</name>
    <dbReference type="NCBI Taxonomy" id="61652"/>
    <lineage>
        <taxon>Bacteria</taxon>
        <taxon>Pseudomonadati</taxon>
        <taxon>Pseudomonadota</taxon>
        <taxon>Gammaproteobacteria</taxon>
        <taxon>Enterobacterales</taxon>
        <taxon>Yersiniaceae</taxon>
        <taxon>Serratia</taxon>
    </lineage>
</organism>
<proteinExistence type="predicted"/>
<evidence type="ECO:0000259" key="1">
    <source>
        <dbReference type="Pfam" id="PF18660"/>
    </source>
</evidence>
<reference evidence="2 3" key="1">
    <citation type="submission" date="2018-12" db="EMBL/GenBank/DDBJ databases">
        <authorList>
            <consortium name="Pathogen Informatics"/>
        </authorList>
    </citation>
    <scope>NUCLEOTIDE SEQUENCE [LARGE SCALE GENOMIC DNA]</scope>
    <source>
        <strain evidence="2 3">NCTC9419</strain>
    </source>
</reference>
<dbReference type="EMBL" id="LR134155">
    <property type="protein sequence ID" value="VEA70770.1"/>
    <property type="molecule type" value="Genomic_DNA"/>
</dbReference>